<evidence type="ECO:0000256" key="2">
    <source>
        <dbReference type="ARBA" id="ARBA00022723"/>
    </source>
</evidence>
<dbReference type="Pfam" id="PF13359">
    <property type="entry name" value="DDE_Tnp_4"/>
    <property type="match status" value="1"/>
</dbReference>
<reference evidence="4 5" key="1">
    <citation type="journal article" date="2021" name="Sci. Rep.">
        <title>Chromosome anchoring in Senegalese sole (Solea senegalensis) reveals sex-associated markers and genome rearrangements in flatfish.</title>
        <authorList>
            <person name="Guerrero-Cozar I."/>
            <person name="Gomez-Garrido J."/>
            <person name="Berbel C."/>
            <person name="Martinez-Blanch J.F."/>
            <person name="Alioto T."/>
            <person name="Claros M.G."/>
            <person name="Gagnaire P.A."/>
            <person name="Manchado M."/>
        </authorList>
    </citation>
    <scope>NUCLEOTIDE SEQUENCE [LARGE SCALE GENOMIC DNA]</scope>
    <source>
        <strain evidence="4">Sse05_10M</strain>
    </source>
</reference>
<name>A0AAV6PAA9_SOLSE</name>
<sequence length="64" mass="7460">VLYPPAGYFLQGDGGYPCLQHRVAFNHHHAKARIIIERTFGMLKTRWHNIFQQALEVQPLFTPK</sequence>
<feature type="domain" description="DDE Tnp4" evidence="3">
    <location>
        <begin position="21"/>
        <end position="58"/>
    </location>
</feature>
<keyword evidence="2" id="KW-0479">Metal-binding</keyword>
<gene>
    <name evidence="4" type="ORF">JOB18_019378</name>
</gene>
<dbReference type="Proteomes" id="UP000693946">
    <property type="component" value="Unassembled WGS sequence"/>
</dbReference>
<dbReference type="AlphaFoldDB" id="A0AAV6PAA9"/>
<dbReference type="InterPro" id="IPR027806">
    <property type="entry name" value="HARBI1_dom"/>
</dbReference>
<comment type="caution">
    <text evidence="4">The sequence shown here is derived from an EMBL/GenBank/DDBJ whole genome shotgun (WGS) entry which is preliminary data.</text>
</comment>
<comment type="cofactor">
    <cofactor evidence="1">
        <name>a divalent metal cation</name>
        <dbReference type="ChEBI" id="CHEBI:60240"/>
    </cofactor>
</comment>
<organism evidence="4 5">
    <name type="scientific">Solea senegalensis</name>
    <name type="common">Senegalese sole</name>
    <dbReference type="NCBI Taxonomy" id="28829"/>
    <lineage>
        <taxon>Eukaryota</taxon>
        <taxon>Metazoa</taxon>
        <taxon>Chordata</taxon>
        <taxon>Craniata</taxon>
        <taxon>Vertebrata</taxon>
        <taxon>Euteleostomi</taxon>
        <taxon>Actinopterygii</taxon>
        <taxon>Neopterygii</taxon>
        <taxon>Teleostei</taxon>
        <taxon>Neoteleostei</taxon>
        <taxon>Acanthomorphata</taxon>
        <taxon>Carangaria</taxon>
        <taxon>Pleuronectiformes</taxon>
        <taxon>Pleuronectoidei</taxon>
        <taxon>Soleidae</taxon>
        <taxon>Solea</taxon>
    </lineage>
</organism>
<keyword evidence="5" id="KW-1185">Reference proteome</keyword>
<feature type="non-terminal residue" evidence="4">
    <location>
        <position position="64"/>
    </location>
</feature>
<feature type="non-terminal residue" evidence="4">
    <location>
        <position position="1"/>
    </location>
</feature>
<accession>A0AAV6PAA9</accession>
<evidence type="ECO:0000313" key="4">
    <source>
        <dbReference type="EMBL" id="KAG7453518.1"/>
    </source>
</evidence>
<evidence type="ECO:0000259" key="3">
    <source>
        <dbReference type="Pfam" id="PF13359"/>
    </source>
</evidence>
<proteinExistence type="predicted"/>
<protein>
    <recommendedName>
        <fullName evidence="3">DDE Tnp4 domain-containing protein</fullName>
    </recommendedName>
</protein>
<dbReference type="EMBL" id="JAGKHQ010001868">
    <property type="protein sequence ID" value="KAG7453518.1"/>
    <property type="molecule type" value="Genomic_DNA"/>
</dbReference>
<evidence type="ECO:0000313" key="5">
    <source>
        <dbReference type="Proteomes" id="UP000693946"/>
    </source>
</evidence>
<evidence type="ECO:0000256" key="1">
    <source>
        <dbReference type="ARBA" id="ARBA00001968"/>
    </source>
</evidence>
<dbReference type="GO" id="GO:0046872">
    <property type="term" value="F:metal ion binding"/>
    <property type="evidence" value="ECO:0007669"/>
    <property type="project" value="UniProtKB-KW"/>
</dbReference>